<dbReference type="EMBL" id="RHPO01000005">
    <property type="protein sequence ID" value="RRT93138.1"/>
    <property type="molecule type" value="Genomic_DNA"/>
</dbReference>
<feature type="transmembrane region" description="Helical" evidence="1">
    <location>
        <begin position="88"/>
        <end position="107"/>
    </location>
</feature>
<proteinExistence type="predicted"/>
<dbReference type="AlphaFoldDB" id="A0A376GGU1"/>
<evidence type="ECO:0000256" key="1">
    <source>
        <dbReference type="SAM" id="Phobius"/>
    </source>
</evidence>
<feature type="domain" description="DUF4126" evidence="2">
    <location>
        <begin position="13"/>
        <end position="184"/>
    </location>
</feature>
<keyword evidence="1" id="KW-1133">Transmembrane helix</keyword>
<protein>
    <submittedName>
        <fullName evidence="3">DUF4126 domain-containing protein</fullName>
    </submittedName>
</protein>
<keyword evidence="1" id="KW-0472">Membrane</keyword>
<dbReference type="EMBL" id="UFXS01000001">
    <property type="protein sequence ID" value="STD59150.1"/>
    <property type="molecule type" value="Genomic_DNA"/>
</dbReference>
<dbReference type="Pfam" id="PF13548">
    <property type="entry name" value="DUF4126"/>
    <property type="match status" value="1"/>
</dbReference>
<evidence type="ECO:0000313" key="6">
    <source>
        <dbReference type="Proteomes" id="UP000267844"/>
    </source>
</evidence>
<keyword evidence="1" id="KW-0812">Transmembrane</keyword>
<organism evidence="4 5">
    <name type="scientific">Empedobacter falsenii</name>
    <dbReference type="NCBI Taxonomy" id="343874"/>
    <lineage>
        <taxon>Bacteria</taxon>
        <taxon>Pseudomonadati</taxon>
        <taxon>Bacteroidota</taxon>
        <taxon>Flavobacteriia</taxon>
        <taxon>Flavobacteriales</taxon>
        <taxon>Weeksellaceae</taxon>
        <taxon>Empedobacter</taxon>
    </lineage>
</organism>
<feature type="transmembrane region" description="Helical" evidence="1">
    <location>
        <begin position="170"/>
        <end position="187"/>
    </location>
</feature>
<name>A0A376GGU1_9FLAO</name>
<dbReference type="Proteomes" id="UP000267844">
    <property type="component" value="Unassembled WGS sequence"/>
</dbReference>
<gene>
    <name evidence="3" type="ORF">EGI89_03950</name>
    <name evidence="4" type="ORF">NCTC13456_02780</name>
</gene>
<feature type="transmembrane region" description="Helical" evidence="1">
    <location>
        <begin position="9"/>
        <end position="33"/>
    </location>
</feature>
<dbReference type="InterPro" id="IPR025196">
    <property type="entry name" value="DUF4126"/>
</dbReference>
<feature type="transmembrane region" description="Helical" evidence="1">
    <location>
        <begin position="53"/>
        <end position="76"/>
    </location>
</feature>
<feature type="transmembrane region" description="Helical" evidence="1">
    <location>
        <begin position="113"/>
        <end position="134"/>
    </location>
</feature>
<evidence type="ECO:0000259" key="2">
    <source>
        <dbReference type="Pfam" id="PF13548"/>
    </source>
</evidence>
<evidence type="ECO:0000313" key="5">
    <source>
        <dbReference type="Proteomes" id="UP000254737"/>
    </source>
</evidence>
<reference evidence="4 5" key="1">
    <citation type="submission" date="2018-06" db="EMBL/GenBank/DDBJ databases">
        <authorList>
            <consortium name="Pathogen Informatics"/>
            <person name="Doyle S."/>
        </authorList>
    </citation>
    <scope>NUCLEOTIDE SEQUENCE [LARGE SCALE GENOMIC DNA]</scope>
    <source>
        <strain evidence="4 5">NCTC13456</strain>
    </source>
</reference>
<dbReference type="RefSeq" id="WP_115001131.1">
    <property type="nucleotide sequence ID" value="NZ_RHPN01000005.1"/>
</dbReference>
<evidence type="ECO:0000313" key="3">
    <source>
        <dbReference type="EMBL" id="RRT93138.1"/>
    </source>
</evidence>
<reference evidence="3 6" key="2">
    <citation type="submission" date="2018-10" db="EMBL/GenBank/DDBJ databases">
        <title>Transmission dynamics of multidrug resistant bacteria on intensive care unit surfaces.</title>
        <authorList>
            <person name="D'Souza A.W."/>
            <person name="Potter R.F."/>
            <person name="Wallace M."/>
            <person name="Shupe A."/>
            <person name="Patel S."/>
            <person name="Sun S."/>
            <person name="Gul D."/>
            <person name="Kwon J.H."/>
            <person name="Andleeb S."/>
            <person name="Burnham C.-A.D."/>
            <person name="Dantas G."/>
        </authorList>
    </citation>
    <scope>NUCLEOTIDE SEQUENCE [LARGE SCALE GENOMIC DNA]</scope>
    <source>
        <strain evidence="3 6">WF_348</strain>
    </source>
</reference>
<dbReference type="Proteomes" id="UP000254737">
    <property type="component" value="Unassembled WGS sequence"/>
</dbReference>
<sequence length="200" mass="22126">MNELLSTNFLLPILIGIGLVAATGFRIFLPLFIVSLLTDSGSIDLNISDNWSWIGTDTTMMILGLLAAVEIVVYYIPILDNFLDKLSVLLAAIAGIFIFKIVLPEVINEYLSWVLAIVIGGGVSFFISATMTAARDVSTITTRGEGNFVISTVETLCSVILIFMSIYLPVLCFFFVLFILYSCYYAYSHVSKRKNNILLH</sequence>
<accession>A0A376GGU1</accession>
<evidence type="ECO:0000313" key="4">
    <source>
        <dbReference type="EMBL" id="STD59150.1"/>
    </source>
</evidence>